<gene>
    <name evidence="3" type="ORF">BCL57_000740</name>
    <name evidence="4" type="ORF">SAMN04489721_2673</name>
</gene>
<name>A0A1H1Y7F8_9MICO</name>
<keyword evidence="2" id="KW-0472">Membrane</keyword>
<feature type="region of interest" description="Disordered" evidence="1">
    <location>
        <begin position="1"/>
        <end position="109"/>
    </location>
</feature>
<evidence type="ECO:0000313" key="6">
    <source>
        <dbReference type="Proteomes" id="UP000893823"/>
    </source>
</evidence>
<feature type="compositionally biased region" description="Acidic residues" evidence="1">
    <location>
        <begin position="26"/>
        <end position="37"/>
    </location>
</feature>
<evidence type="ECO:0000256" key="2">
    <source>
        <dbReference type="SAM" id="Phobius"/>
    </source>
</evidence>
<sequence length="209" mass="21463">MAGAARGPEFDPRYDARYQRGWAPGESDDPEPDDPAAPEDPAALADRADPPTDPVMASPVPDLAASGPVAAPAPWNDPHPGPEAEPEPLAVDASEPVPSITPSPSPADVEGRRDAARIIRIALGVSWAIAIAATLVGAGLIWSLIAVEDPFGIPAGGEVELMIRTLAQFVAPSLLSTGLLGMVALLVVDGLRRARRICAPIAERAGGAS</sequence>
<keyword evidence="2" id="KW-1133">Transmembrane helix</keyword>
<feature type="compositionally biased region" description="Basic and acidic residues" evidence="1">
    <location>
        <begin position="8"/>
        <end position="18"/>
    </location>
</feature>
<reference evidence="3" key="3">
    <citation type="submission" date="2022-06" db="EMBL/GenBank/DDBJ databases">
        <title>Genomic Encyclopedia of Type Strains, Phase III (KMG-III): the genomes of soil and plant-associated and newly described type strains.</title>
        <authorList>
            <person name="Whitman W."/>
        </authorList>
    </citation>
    <scope>NUCLEOTIDE SEQUENCE</scope>
    <source>
        <strain evidence="3">CPCC 202695</strain>
    </source>
</reference>
<reference evidence="4" key="1">
    <citation type="submission" date="2016-10" db="EMBL/GenBank/DDBJ databases">
        <authorList>
            <person name="de Groot N.N."/>
        </authorList>
    </citation>
    <scope>NUCLEOTIDE SEQUENCE [LARGE SCALE GENOMIC DNA]</scope>
    <source>
        <strain evidence="4">CPCC 202695</strain>
    </source>
</reference>
<accession>A0A1H1Y7F8</accession>
<keyword evidence="2" id="KW-0812">Transmembrane</keyword>
<dbReference type="RefSeq" id="WP_092673334.1">
    <property type="nucleotide sequence ID" value="NZ_BMDN01000001.1"/>
</dbReference>
<dbReference type="STRING" id="589382.SAMN04489721_2673"/>
<feature type="transmembrane region" description="Helical" evidence="2">
    <location>
        <begin position="121"/>
        <end position="145"/>
    </location>
</feature>
<dbReference type="AlphaFoldDB" id="A0A1H1Y7F8"/>
<dbReference type="EMBL" id="LT629755">
    <property type="protein sequence ID" value="SDT17149.1"/>
    <property type="molecule type" value="Genomic_DNA"/>
</dbReference>
<protein>
    <submittedName>
        <fullName evidence="4">Uncharacterized protein</fullName>
    </submittedName>
</protein>
<evidence type="ECO:0000313" key="4">
    <source>
        <dbReference type="EMBL" id="SDT17149.1"/>
    </source>
</evidence>
<evidence type="ECO:0000313" key="3">
    <source>
        <dbReference type="EMBL" id="MCP2366598.1"/>
    </source>
</evidence>
<proteinExistence type="predicted"/>
<feature type="transmembrane region" description="Helical" evidence="2">
    <location>
        <begin position="165"/>
        <end position="188"/>
    </location>
</feature>
<dbReference type="Proteomes" id="UP000199482">
    <property type="component" value="Chromosome I"/>
</dbReference>
<keyword evidence="6" id="KW-1185">Reference proteome</keyword>
<evidence type="ECO:0000256" key="1">
    <source>
        <dbReference type="SAM" id="MobiDB-lite"/>
    </source>
</evidence>
<evidence type="ECO:0000313" key="5">
    <source>
        <dbReference type="Proteomes" id="UP000199482"/>
    </source>
</evidence>
<organism evidence="4 5">
    <name type="scientific">Agromyces flavus</name>
    <dbReference type="NCBI Taxonomy" id="589382"/>
    <lineage>
        <taxon>Bacteria</taxon>
        <taxon>Bacillati</taxon>
        <taxon>Actinomycetota</taxon>
        <taxon>Actinomycetes</taxon>
        <taxon>Micrococcales</taxon>
        <taxon>Microbacteriaceae</taxon>
        <taxon>Agromyces</taxon>
    </lineage>
</organism>
<dbReference type="EMBL" id="SODL02000001">
    <property type="protein sequence ID" value="MCP2366598.1"/>
    <property type="molecule type" value="Genomic_DNA"/>
</dbReference>
<reference evidence="5" key="2">
    <citation type="submission" date="2016-10" db="EMBL/GenBank/DDBJ databases">
        <authorList>
            <person name="Varghese N."/>
            <person name="Submissions S."/>
        </authorList>
    </citation>
    <scope>NUCLEOTIDE SEQUENCE [LARGE SCALE GENOMIC DNA]</scope>
    <source>
        <strain evidence="5">CPCC 202695</strain>
    </source>
</reference>
<dbReference type="Proteomes" id="UP000893823">
    <property type="component" value="Unassembled WGS sequence"/>
</dbReference>